<dbReference type="PIRSF" id="PIRSF002741">
    <property type="entry name" value="MppA"/>
    <property type="match status" value="1"/>
</dbReference>
<dbReference type="PANTHER" id="PTHR30290">
    <property type="entry name" value="PERIPLASMIC BINDING COMPONENT OF ABC TRANSPORTER"/>
    <property type="match status" value="1"/>
</dbReference>
<organism evidence="8 9">
    <name type="scientific">Allofournierella massiliensis</name>
    <dbReference type="NCBI Taxonomy" id="1650663"/>
    <lineage>
        <taxon>Bacteria</taxon>
        <taxon>Bacillati</taxon>
        <taxon>Bacillota</taxon>
        <taxon>Clostridia</taxon>
        <taxon>Eubacteriales</taxon>
        <taxon>Oscillospiraceae</taxon>
        <taxon>Allofournierella</taxon>
    </lineage>
</organism>
<gene>
    <name evidence="8" type="ORF">QUW08_07240</name>
</gene>
<dbReference type="CDD" id="cd08504">
    <property type="entry name" value="PBP2_OppA"/>
    <property type="match status" value="1"/>
</dbReference>
<dbReference type="PROSITE" id="PS01040">
    <property type="entry name" value="SBP_BACTERIAL_5"/>
    <property type="match status" value="1"/>
</dbReference>
<evidence type="ECO:0000256" key="3">
    <source>
        <dbReference type="ARBA" id="ARBA00022448"/>
    </source>
</evidence>
<evidence type="ECO:0000256" key="6">
    <source>
        <dbReference type="SAM" id="SignalP"/>
    </source>
</evidence>
<dbReference type="Pfam" id="PF00496">
    <property type="entry name" value="SBP_bac_5"/>
    <property type="match status" value="1"/>
</dbReference>
<dbReference type="InterPro" id="IPR039424">
    <property type="entry name" value="SBP_5"/>
</dbReference>
<dbReference type="Gene3D" id="3.40.190.10">
    <property type="entry name" value="Periplasmic binding protein-like II"/>
    <property type="match status" value="1"/>
</dbReference>
<name>A0ABT7UQR3_9FIRM</name>
<feature type="chain" id="PRO_5046234019" evidence="6">
    <location>
        <begin position="22"/>
        <end position="619"/>
    </location>
</feature>
<dbReference type="EMBL" id="JAUDCL010000010">
    <property type="protein sequence ID" value="MDM8201085.1"/>
    <property type="molecule type" value="Genomic_DNA"/>
</dbReference>
<accession>A0ABT7UQR3</accession>
<feature type="signal peptide" evidence="6">
    <location>
        <begin position="1"/>
        <end position="21"/>
    </location>
</feature>
<comment type="similarity">
    <text evidence="2">Belongs to the bacterial solute-binding protein 5 family.</text>
</comment>
<keyword evidence="4 6" id="KW-0732">Signal</keyword>
<comment type="caution">
    <text evidence="8">The sequence shown here is derived from an EMBL/GenBank/DDBJ whole genome shotgun (WGS) entry which is preliminary data.</text>
</comment>
<evidence type="ECO:0000256" key="5">
    <source>
        <dbReference type="SAM" id="MobiDB-lite"/>
    </source>
</evidence>
<dbReference type="RefSeq" id="WP_289599703.1">
    <property type="nucleotide sequence ID" value="NZ_JAUDCL010000010.1"/>
</dbReference>
<keyword evidence="9" id="KW-1185">Reference proteome</keyword>
<comment type="subcellular location">
    <subcellularLocation>
        <location evidence="1">Cell membrane</location>
        <topology evidence="1">Lipid-anchor</topology>
    </subcellularLocation>
</comment>
<dbReference type="InterPro" id="IPR000914">
    <property type="entry name" value="SBP_5_dom"/>
</dbReference>
<protein>
    <submittedName>
        <fullName evidence="8">Peptide ABC transporter substrate-binding protein</fullName>
    </submittedName>
</protein>
<feature type="domain" description="Solute-binding protein family 5" evidence="7">
    <location>
        <begin position="84"/>
        <end position="475"/>
    </location>
</feature>
<keyword evidence="3" id="KW-0813">Transport</keyword>
<dbReference type="Gene3D" id="3.10.105.10">
    <property type="entry name" value="Dipeptide-binding Protein, Domain 3"/>
    <property type="match status" value="1"/>
</dbReference>
<feature type="region of interest" description="Disordered" evidence="5">
    <location>
        <begin position="560"/>
        <end position="619"/>
    </location>
</feature>
<evidence type="ECO:0000259" key="7">
    <source>
        <dbReference type="Pfam" id="PF00496"/>
    </source>
</evidence>
<dbReference type="InterPro" id="IPR023765">
    <property type="entry name" value="SBP_5_CS"/>
</dbReference>
<proteinExistence type="inferred from homology"/>
<dbReference type="PANTHER" id="PTHR30290:SF10">
    <property type="entry name" value="PERIPLASMIC OLIGOPEPTIDE-BINDING PROTEIN-RELATED"/>
    <property type="match status" value="1"/>
</dbReference>
<evidence type="ECO:0000256" key="4">
    <source>
        <dbReference type="ARBA" id="ARBA00022729"/>
    </source>
</evidence>
<evidence type="ECO:0000313" key="9">
    <source>
        <dbReference type="Proteomes" id="UP001529380"/>
    </source>
</evidence>
<sequence>MKKALSLVLAAVMAFSLVACGGSSSSTASAGSTGSASGSTTSNVTVQIGPNPESIDPALNSTIDGGNMLITAFEGLLIVDENNQVQPGQAESWEVSEDGLTWTFHLREGLKWSDGTDLDATDFVYTYKRVADPDTAAPYSQTAVGMIAGYDEAMNGNPDALQVEAPDANTFVVHLSYPCTYFDKLAAFATLSPVQQETIEANGDAWATSPETYISNGPYYMTEWTVGQQIVFSKNPYYKGGWDSDKIVTDTITFLLMEDSTAAYTAYTTGQAQLIKDVPTEEIPSLTKAEDGGEFYVDPVMGTYYLTMNDSIEPFNDVNVRKALSLAIDRDYIANTLMQGTYSPAYKLTGPGITDADGSAYMDKSSSEWIPEDYETAKTMAQEALAEAGYPNGEGFPTITYSTNDAGYHKALAEYLQQCYKEVLGINLEIEIVEWSSFTPMRRAGDYEMARNGWSFDYNDPSSMLELFMTGNANNDGQYSNPEFDAMMENTKIADKEQRFENLHAAEEIVMADYSMIPVAYYNDFWLQSPDLQGTWHSPYGYWYLQYAYIGEPAEDTGADRASVTSTAAESTASEAASSEAAESVASEAASSEAAESAVSAVSETASSEAAASDSASAA</sequence>
<feature type="region of interest" description="Disordered" evidence="5">
    <location>
        <begin position="28"/>
        <end position="53"/>
    </location>
</feature>
<evidence type="ECO:0000313" key="8">
    <source>
        <dbReference type="EMBL" id="MDM8201085.1"/>
    </source>
</evidence>
<reference evidence="8 9" key="1">
    <citation type="submission" date="2023-06" db="EMBL/GenBank/DDBJ databases">
        <title>Identification and characterization of horizontal gene transfer across gut microbiota members of farm animals based on homology search.</title>
        <authorList>
            <person name="Schwarzerova J."/>
            <person name="Nykrynova M."/>
            <person name="Jureckova K."/>
            <person name="Cejkova D."/>
            <person name="Rychlik I."/>
        </authorList>
    </citation>
    <scope>NUCLEOTIDE SEQUENCE [LARGE SCALE GENOMIC DNA]</scope>
    <source>
        <strain evidence="8 9">ET340</strain>
    </source>
</reference>
<feature type="compositionally biased region" description="Low complexity" evidence="5">
    <location>
        <begin position="28"/>
        <end position="42"/>
    </location>
</feature>
<dbReference type="SUPFAM" id="SSF53850">
    <property type="entry name" value="Periplasmic binding protein-like II"/>
    <property type="match status" value="1"/>
</dbReference>
<evidence type="ECO:0000256" key="1">
    <source>
        <dbReference type="ARBA" id="ARBA00004193"/>
    </source>
</evidence>
<dbReference type="Proteomes" id="UP001529380">
    <property type="component" value="Unassembled WGS sequence"/>
</dbReference>
<feature type="compositionally biased region" description="Low complexity" evidence="5">
    <location>
        <begin position="562"/>
        <end position="619"/>
    </location>
</feature>
<evidence type="ECO:0000256" key="2">
    <source>
        <dbReference type="ARBA" id="ARBA00005695"/>
    </source>
</evidence>
<dbReference type="PROSITE" id="PS51257">
    <property type="entry name" value="PROKAR_LIPOPROTEIN"/>
    <property type="match status" value="1"/>
</dbReference>
<dbReference type="InterPro" id="IPR030678">
    <property type="entry name" value="Peptide/Ni-bd"/>
</dbReference>
<dbReference type="Gene3D" id="3.90.76.10">
    <property type="entry name" value="Dipeptide-binding Protein, Domain 1"/>
    <property type="match status" value="1"/>
</dbReference>